<accession>A0A1I7WNW3</accession>
<protein>
    <submittedName>
        <fullName evidence="2">DNA-binding response regulator</fullName>
    </submittedName>
</protein>
<name>A0A1I7WNW3_HETBA</name>
<keyword evidence="1" id="KW-1185">Reference proteome</keyword>
<evidence type="ECO:0000313" key="2">
    <source>
        <dbReference type="WBParaSite" id="Hba_06831"/>
    </source>
</evidence>
<dbReference type="WBParaSite" id="Hba_06831">
    <property type="protein sequence ID" value="Hba_06831"/>
    <property type="gene ID" value="Hba_06831"/>
</dbReference>
<organism evidence="1 2">
    <name type="scientific">Heterorhabditis bacteriophora</name>
    <name type="common">Entomopathogenic nematode worm</name>
    <dbReference type="NCBI Taxonomy" id="37862"/>
    <lineage>
        <taxon>Eukaryota</taxon>
        <taxon>Metazoa</taxon>
        <taxon>Ecdysozoa</taxon>
        <taxon>Nematoda</taxon>
        <taxon>Chromadorea</taxon>
        <taxon>Rhabditida</taxon>
        <taxon>Rhabditina</taxon>
        <taxon>Rhabditomorpha</taxon>
        <taxon>Strongyloidea</taxon>
        <taxon>Heterorhabditidae</taxon>
        <taxon>Heterorhabditis</taxon>
    </lineage>
</organism>
<proteinExistence type="predicted"/>
<evidence type="ECO:0000313" key="1">
    <source>
        <dbReference type="Proteomes" id="UP000095283"/>
    </source>
</evidence>
<sequence length="29" mass="3463">MYDMDVLVLQDDTRTTCVLILYQMRFHAA</sequence>
<reference evidence="2" key="1">
    <citation type="submission" date="2016-11" db="UniProtKB">
        <authorList>
            <consortium name="WormBaseParasite"/>
        </authorList>
    </citation>
    <scope>IDENTIFICATION</scope>
</reference>
<dbReference type="AlphaFoldDB" id="A0A1I7WNW3"/>
<dbReference type="Proteomes" id="UP000095283">
    <property type="component" value="Unplaced"/>
</dbReference>